<dbReference type="AlphaFoldDB" id="A0A7R9HJB8"/>
<reference evidence="1" key="1">
    <citation type="submission" date="2020-11" db="EMBL/GenBank/DDBJ databases">
        <authorList>
            <person name="Tran Van P."/>
        </authorList>
    </citation>
    <scope>NUCLEOTIDE SEQUENCE</scope>
</reference>
<organism evidence="1">
    <name type="scientific">Timema monikensis</name>
    <dbReference type="NCBI Taxonomy" id="170555"/>
    <lineage>
        <taxon>Eukaryota</taxon>
        <taxon>Metazoa</taxon>
        <taxon>Ecdysozoa</taxon>
        <taxon>Arthropoda</taxon>
        <taxon>Hexapoda</taxon>
        <taxon>Insecta</taxon>
        <taxon>Pterygota</taxon>
        <taxon>Neoptera</taxon>
        <taxon>Polyneoptera</taxon>
        <taxon>Phasmatodea</taxon>
        <taxon>Timematodea</taxon>
        <taxon>Timematoidea</taxon>
        <taxon>Timematidae</taxon>
        <taxon>Timema</taxon>
    </lineage>
</organism>
<name>A0A7R9HJB8_9NEOP</name>
<gene>
    <name evidence="1" type="ORF">TMSB3V08_LOCUS1329</name>
</gene>
<protein>
    <submittedName>
        <fullName evidence="1">Uncharacterized protein</fullName>
    </submittedName>
</protein>
<evidence type="ECO:0000313" key="1">
    <source>
        <dbReference type="EMBL" id="CAD7424378.1"/>
    </source>
</evidence>
<proteinExistence type="predicted"/>
<sequence>MNDREKDRKEPSWHVLCWPTKAALPYYRNHTVCNQKELSINHVMASYRTHTVCNQKELSINHDMASYRTHTVCNQKELSINHDMASYRTHTVCNQKELSINHDMASYQTHTVCNQKELSINHVMASYRTHTCLGDLGPRQGAHSNLDTSGRVVVYVRLTFGRYSREKPPPAHPTEIRTSISLSSAVELNTTSALANHANEIGARREMKRQAGNRRLQRESSTTYGRALGRIGVFCCPPAASRRFRAPTPVLLPL</sequence>
<dbReference type="EMBL" id="OB792780">
    <property type="protein sequence ID" value="CAD7424378.1"/>
    <property type="molecule type" value="Genomic_DNA"/>
</dbReference>
<accession>A0A7R9HJB8</accession>